<accession>A0ABW1MJ29</accession>
<dbReference type="InterPro" id="IPR012338">
    <property type="entry name" value="Beta-lactam/transpept-like"/>
</dbReference>
<gene>
    <name evidence="2" type="ORF">ACFP4F_14685</name>
</gene>
<evidence type="ECO:0000313" key="2">
    <source>
        <dbReference type="EMBL" id="MFC6063799.1"/>
    </source>
</evidence>
<protein>
    <submittedName>
        <fullName evidence="2">Serine hydrolase domain-containing protein</fullName>
    </submittedName>
</protein>
<dbReference type="Pfam" id="PF00144">
    <property type="entry name" value="Beta-lactamase"/>
    <property type="match status" value="1"/>
</dbReference>
<dbReference type="PANTHER" id="PTHR43319">
    <property type="entry name" value="BETA-LACTAMASE-RELATED"/>
    <property type="match status" value="1"/>
</dbReference>
<name>A0ABW1MJ29_9ACTN</name>
<dbReference type="EMBL" id="JBHSPX010000004">
    <property type="protein sequence ID" value="MFC6063799.1"/>
    <property type="molecule type" value="Genomic_DNA"/>
</dbReference>
<comment type="caution">
    <text evidence="2">The sequence shown here is derived from an EMBL/GenBank/DDBJ whole genome shotgun (WGS) entry which is preliminary data.</text>
</comment>
<organism evidence="2 3">
    <name type="scientific">Streptomyces ochraceiscleroticus</name>
    <dbReference type="NCBI Taxonomy" id="47761"/>
    <lineage>
        <taxon>Bacteria</taxon>
        <taxon>Bacillati</taxon>
        <taxon>Actinomycetota</taxon>
        <taxon>Actinomycetes</taxon>
        <taxon>Kitasatosporales</taxon>
        <taxon>Streptomycetaceae</taxon>
        <taxon>Streptomyces</taxon>
    </lineage>
</organism>
<keyword evidence="3" id="KW-1185">Reference proteome</keyword>
<evidence type="ECO:0000259" key="1">
    <source>
        <dbReference type="Pfam" id="PF00144"/>
    </source>
</evidence>
<feature type="domain" description="Beta-lactamase-related" evidence="1">
    <location>
        <begin position="20"/>
        <end position="373"/>
    </location>
</feature>
<keyword evidence="2" id="KW-0378">Hydrolase</keyword>
<dbReference type="PANTHER" id="PTHR43319:SF3">
    <property type="entry name" value="BETA-LACTAMASE-RELATED DOMAIN-CONTAINING PROTEIN"/>
    <property type="match status" value="1"/>
</dbReference>
<proteinExistence type="predicted"/>
<dbReference type="Gene3D" id="3.40.710.10">
    <property type="entry name" value="DD-peptidase/beta-lactamase superfamily"/>
    <property type="match status" value="1"/>
</dbReference>
<reference evidence="3" key="1">
    <citation type="journal article" date="2019" name="Int. J. Syst. Evol. Microbiol.">
        <title>The Global Catalogue of Microorganisms (GCM) 10K type strain sequencing project: providing services to taxonomists for standard genome sequencing and annotation.</title>
        <authorList>
            <consortium name="The Broad Institute Genomics Platform"/>
            <consortium name="The Broad Institute Genome Sequencing Center for Infectious Disease"/>
            <person name="Wu L."/>
            <person name="Ma J."/>
        </authorList>
    </citation>
    <scope>NUCLEOTIDE SEQUENCE [LARGE SCALE GENOMIC DNA]</scope>
    <source>
        <strain evidence="3">CGMCC 1.15180</strain>
    </source>
</reference>
<dbReference type="InterPro" id="IPR052907">
    <property type="entry name" value="Beta-lactamase/esterase"/>
</dbReference>
<evidence type="ECO:0000313" key="3">
    <source>
        <dbReference type="Proteomes" id="UP001596139"/>
    </source>
</evidence>
<sequence length="398" mass="41906">MTVVVQGICAPGFENVREEFARNFAERGEVGAALAVTVDGEFVVDLWGGHADAGRSRPWERDSLVNVYSTGKGMTALCAHLLVDRGELDLDAPVSRYWPEFAQEGKGDIPVRWLLSHRAGLIAPREPLAPGDVYDWEKTCAVLAATEPWWQPGTAQGYHAVSFGFLVGELVRRITGISLGTFLRTEITEPLGADLYIGTPEAEHARCAQMIGPEGGGTLRAMFPGMPEGPIRSLDAHPLAGVAVAMGHLPLGDVNSAPCRSAEIPAANGNATARGLATVYRALANGELVGADTLAAMRARQSAGDEIDLVLSAAAPEQLPFAWAAGYMLNGFGYLGPNPGTFGHGGAGGSLAFADPENRLSYAYTMNKFGGSTTGGDLRSLKLVEAVYAAPALGNSRE</sequence>
<dbReference type="GO" id="GO:0016787">
    <property type="term" value="F:hydrolase activity"/>
    <property type="evidence" value="ECO:0007669"/>
    <property type="project" value="UniProtKB-KW"/>
</dbReference>
<dbReference type="InterPro" id="IPR001466">
    <property type="entry name" value="Beta-lactam-related"/>
</dbReference>
<dbReference type="SUPFAM" id="SSF56601">
    <property type="entry name" value="beta-lactamase/transpeptidase-like"/>
    <property type="match status" value="1"/>
</dbReference>
<dbReference type="Proteomes" id="UP001596139">
    <property type="component" value="Unassembled WGS sequence"/>
</dbReference>
<dbReference type="RefSeq" id="WP_031052955.1">
    <property type="nucleotide sequence ID" value="NZ_JBHSPX010000004.1"/>
</dbReference>